<dbReference type="VEuPathDB" id="FungiDB:CIHG_00552"/>
<dbReference type="AlphaFoldDB" id="A0A0J8RC43"/>
<proteinExistence type="predicted"/>
<protein>
    <submittedName>
        <fullName evidence="1">Uncharacterized protein</fullName>
    </submittedName>
</protein>
<dbReference type="EMBL" id="DS016981">
    <property type="protein sequence ID" value="KMU82770.1"/>
    <property type="molecule type" value="Genomic_DNA"/>
</dbReference>
<name>A0A0J8RC43_COCIT</name>
<sequence length="132" mass="13827">MSRRWSRVRQWRCGLMDLEGSGSGDWVEGGMMEEGDEEAGTVAGWRDRCGIGGCGGVGGTSLVAWACGIDADCPLFSWGDSGAGERVCFRGLSVGEVPAGGRGVVAAVDEVGERGVSIVGGWWCYGLCRLFV</sequence>
<dbReference type="Proteomes" id="UP000054563">
    <property type="component" value="Unassembled WGS sequence"/>
</dbReference>
<evidence type="ECO:0000313" key="1">
    <source>
        <dbReference type="EMBL" id="KMU82770.1"/>
    </source>
</evidence>
<organism evidence="1 2">
    <name type="scientific">Coccidioides immitis H538.4</name>
    <dbReference type="NCBI Taxonomy" id="396776"/>
    <lineage>
        <taxon>Eukaryota</taxon>
        <taxon>Fungi</taxon>
        <taxon>Dikarya</taxon>
        <taxon>Ascomycota</taxon>
        <taxon>Pezizomycotina</taxon>
        <taxon>Eurotiomycetes</taxon>
        <taxon>Eurotiomycetidae</taxon>
        <taxon>Onygenales</taxon>
        <taxon>Onygenaceae</taxon>
        <taxon>Coccidioides</taxon>
    </lineage>
</organism>
<reference evidence="2" key="1">
    <citation type="journal article" date="2010" name="Genome Res.">
        <title>Population genomic sequencing of Coccidioides fungi reveals recent hybridization and transposon control.</title>
        <authorList>
            <person name="Neafsey D.E."/>
            <person name="Barker B.M."/>
            <person name="Sharpton T.J."/>
            <person name="Stajich J.E."/>
            <person name="Park D.J."/>
            <person name="Whiston E."/>
            <person name="Hung C.-Y."/>
            <person name="McMahan C."/>
            <person name="White J."/>
            <person name="Sykes S."/>
            <person name="Heiman D."/>
            <person name="Young S."/>
            <person name="Zeng Q."/>
            <person name="Abouelleil A."/>
            <person name="Aftuck L."/>
            <person name="Bessette D."/>
            <person name="Brown A."/>
            <person name="FitzGerald M."/>
            <person name="Lui A."/>
            <person name="Macdonald J.P."/>
            <person name="Priest M."/>
            <person name="Orbach M.J."/>
            <person name="Galgiani J.N."/>
            <person name="Kirkland T.N."/>
            <person name="Cole G.T."/>
            <person name="Birren B.W."/>
            <person name="Henn M.R."/>
            <person name="Taylor J.W."/>
            <person name="Rounsley S.D."/>
        </authorList>
    </citation>
    <scope>NUCLEOTIDE SEQUENCE [LARGE SCALE GENOMIC DNA]</scope>
    <source>
        <strain evidence="2">H538.4</strain>
    </source>
</reference>
<evidence type="ECO:0000313" key="2">
    <source>
        <dbReference type="Proteomes" id="UP000054563"/>
    </source>
</evidence>
<gene>
    <name evidence="1" type="ORF">CIHG_00552</name>
</gene>
<accession>A0A0J8RC43</accession>